<gene>
    <name evidence="12" type="primary">ACTN2</name>
</gene>
<evidence type="ECO:0000256" key="6">
    <source>
        <dbReference type="ARBA" id="ARBA00022837"/>
    </source>
</evidence>
<dbReference type="FunFam" id="1.10.238.10:FF:000004">
    <property type="entry name" value="Actinin alpha 1"/>
    <property type="match status" value="1"/>
</dbReference>
<dbReference type="CDD" id="cd00051">
    <property type="entry name" value="EFh"/>
    <property type="match status" value="1"/>
</dbReference>
<evidence type="ECO:0000259" key="11">
    <source>
        <dbReference type="PROSITE" id="PS50222"/>
    </source>
</evidence>
<dbReference type="InterPro" id="IPR002048">
    <property type="entry name" value="EF_hand_dom"/>
</dbReference>
<dbReference type="GO" id="GO:0030054">
    <property type="term" value="C:cell junction"/>
    <property type="evidence" value="ECO:0007669"/>
    <property type="project" value="UniProtKB-ARBA"/>
</dbReference>
<dbReference type="CDD" id="cd21214">
    <property type="entry name" value="CH_ACTN_rpt1"/>
    <property type="match status" value="1"/>
</dbReference>
<feature type="domain" description="Calponin-homology (CH)" evidence="10">
    <location>
        <begin position="27"/>
        <end position="131"/>
    </location>
</feature>
<dbReference type="GO" id="GO:0030018">
    <property type="term" value="C:Z disc"/>
    <property type="evidence" value="ECO:0007669"/>
    <property type="project" value="UniProtKB-SubCell"/>
</dbReference>
<name>A0A2I3GY15_NOMLE</name>
<dbReference type="GO" id="GO:0003779">
    <property type="term" value="F:actin binding"/>
    <property type="evidence" value="ECO:0007669"/>
    <property type="project" value="UniProtKB-KW"/>
</dbReference>
<reference evidence="12 13" key="1">
    <citation type="submission" date="2012-10" db="EMBL/GenBank/DDBJ databases">
        <authorList>
            <consortium name="Gibbon Genome Sequencing Consortium"/>
        </authorList>
    </citation>
    <scope>NUCLEOTIDE SEQUENCE [LARGE SCALE GENOMIC DNA]</scope>
</reference>
<dbReference type="InParanoid" id="A0A2I3GY15"/>
<dbReference type="EMBL" id="ADFV01037036">
    <property type="status" value="NOT_ANNOTATED_CDS"/>
    <property type="molecule type" value="Genomic_DNA"/>
</dbReference>
<evidence type="ECO:0000256" key="1">
    <source>
        <dbReference type="ARBA" id="ARBA00004216"/>
    </source>
</evidence>
<dbReference type="FunCoup" id="A0A2I3GY15">
    <property type="interactions" value="377"/>
</dbReference>
<dbReference type="InterPro" id="IPR001715">
    <property type="entry name" value="CH_dom"/>
</dbReference>
<dbReference type="SMART" id="SM00054">
    <property type="entry name" value="EFh"/>
    <property type="match status" value="2"/>
</dbReference>
<protein>
    <recommendedName>
        <fullName evidence="8">F-actin cross-linking protein</fullName>
    </recommendedName>
</protein>
<dbReference type="InterPro" id="IPR002017">
    <property type="entry name" value="Spectrin_repeat"/>
</dbReference>
<dbReference type="GO" id="GO:0005178">
    <property type="term" value="F:integrin binding"/>
    <property type="evidence" value="ECO:0007669"/>
    <property type="project" value="UniProtKB-ARBA"/>
</dbReference>
<dbReference type="FunFam" id="1.20.58.60:FF:000005">
    <property type="entry name" value="Actinin alpha 1"/>
    <property type="match status" value="1"/>
</dbReference>
<dbReference type="Ensembl" id="ENSNLET00000050733.1">
    <property type="protein sequence ID" value="ENSNLEP00000036254.1"/>
    <property type="gene ID" value="ENSNLEG00000003539.2"/>
</dbReference>
<keyword evidence="9" id="KW-0175">Coiled coil</keyword>
<dbReference type="Pfam" id="PF00435">
    <property type="entry name" value="Spectrin"/>
    <property type="match status" value="4"/>
</dbReference>
<dbReference type="SUPFAM" id="SSF46966">
    <property type="entry name" value="Spectrin repeat"/>
    <property type="match status" value="4"/>
</dbReference>
<dbReference type="Gene3D" id="1.10.238.10">
    <property type="entry name" value="EF-hand"/>
    <property type="match status" value="2"/>
</dbReference>
<dbReference type="CDD" id="cd00176">
    <property type="entry name" value="SPEC"/>
    <property type="match status" value="2"/>
</dbReference>
<dbReference type="GO" id="GO:0048646">
    <property type="term" value="P:anatomical structure formation involved in morphogenesis"/>
    <property type="evidence" value="ECO:0007669"/>
    <property type="project" value="UniProtKB-ARBA"/>
</dbReference>
<proteinExistence type="inferred from homology"/>
<feature type="domain" description="EF-hand" evidence="11">
    <location>
        <begin position="749"/>
        <end position="784"/>
    </location>
</feature>
<feature type="coiled-coil region" evidence="9">
    <location>
        <begin position="631"/>
        <end position="665"/>
    </location>
</feature>
<dbReference type="InterPro" id="IPR018159">
    <property type="entry name" value="Spectrin/alpha-actinin"/>
</dbReference>
<evidence type="ECO:0000259" key="10">
    <source>
        <dbReference type="PROSITE" id="PS50021"/>
    </source>
</evidence>
<evidence type="ECO:0000256" key="2">
    <source>
        <dbReference type="ARBA" id="ARBA00010255"/>
    </source>
</evidence>
<evidence type="ECO:0000313" key="13">
    <source>
        <dbReference type="Proteomes" id="UP000001073"/>
    </source>
</evidence>
<dbReference type="FunFam" id="1.20.58.60:FF:000002">
    <property type="entry name" value="Actinin, alpha 1"/>
    <property type="match status" value="1"/>
</dbReference>
<accession>A0A2I3GY15</accession>
<reference evidence="12" key="3">
    <citation type="submission" date="2025-09" db="UniProtKB">
        <authorList>
            <consortium name="Ensembl"/>
        </authorList>
    </citation>
    <scope>IDENTIFICATION</scope>
</reference>
<keyword evidence="13" id="KW-1185">Reference proteome</keyword>
<dbReference type="Gene3D" id="1.10.418.10">
    <property type="entry name" value="Calponin-like domain"/>
    <property type="match status" value="2"/>
</dbReference>
<reference evidence="12" key="2">
    <citation type="submission" date="2025-08" db="UniProtKB">
        <authorList>
            <consortium name="Ensembl"/>
        </authorList>
    </citation>
    <scope>IDENTIFICATION</scope>
</reference>
<dbReference type="GO" id="GO:0048041">
    <property type="term" value="P:focal adhesion assembly"/>
    <property type="evidence" value="ECO:0007669"/>
    <property type="project" value="UniProtKB-ARBA"/>
</dbReference>
<dbReference type="EMBL" id="ADFV01037037">
    <property type="status" value="NOT_ANNOTATED_CDS"/>
    <property type="molecule type" value="Genomic_DNA"/>
</dbReference>
<dbReference type="SMART" id="SM00150">
    <property type="entry name" value="SPEC"/>
    <property type="match status" value="3"/>
</dbReference>
<dbReference type="PANTHER" id="PTHR11915">
    <property type="entry name" value="SPECTRIN/FILAMIN RELATED CYTOSKELETAL PROTEIN"/>
    <property type="match status" value="1"/>
</dbReference>
<dbReference type="InterPro" id="IPR036872">
    <property type="entry name" value="CH_dom_sf"/>
</dbReference>
<keyword evidence="3" id="KW-0963">Cytoplasm</keyword>
<dbReference type="Proteomes" id="UP000001073">
    <property type="component" value="Chromosome 5"/>
</dbReference>
<evidence type="ECO:0000256" key="9">
    <source>
        <dbReference type="SAM" id="Coils"/>
    </source>
</evidence>
<evidence type="ECO:0000313" key="12">
    <source>
        <dbReference type="Ensembl" id="ENSNLEP00000036254.1"/>
    </source>
</evidence>
<dbReference type="Pfam" id="PF08726">
    <property type="entry name" value="EFhand_Ca_insen"/>
    <property type="match status" value="1"/>
</dbReference>
<dbReference type="GO" id="GO:0031143">
    <property type="term" value="C:pseudopodium"/>
    <property type="evidence" value="ECO:0007669"/>
    <property type="project" value="UniProtKB-ARBA"/>
</dbReference>
<dbReference type="InterPro" id="IPR014837">
    <property type="entry name" value="EF-hand_Ca_insen"/>
</dbReference>
<dbReference type="FunFam" id="1.10.418.10:FF:000001">
    <property type="entry name" value="Actinin alpha 1"/>
    <property type="match status" value="1"/>
</dbReference>
<comment type="similarity">
    <text evidence="2">Belongs to the alpha-actinin family.</text>
</comment>
<dbReference type="Pfam" id="PF13499">
    <property type="entry name" value="EF-hand_7"/>
    <property type="match status" value="1"/>
</dbReference>
<dbReference type="GO" id="GO:0097435">
    <property type="term" value="P:supramolecular fiber organization"/>
    <property type="evidence" value="ECO:0007669"/>
    <property type="project" value="UniProtKB-ARBA"/>
</dbReference>
<dbReference type="GO" id="GO:0031093">
    <property type="term" value="C:platelet alpha granule lumen"/>
    <property type="evidence" value="ECO:0007669"/>
    <property type="project" value="UniProtKB-ARBA"/>
</dbReference>
<dbReference type="PROSITE" id="PS00020">
    <property type="entry name" value="ACTININ_2"/>
    <property type="match status" value="1"/>
</dbReference>
<dbReference type="GeneTree" id="ENSGT00940000153968"/>
<feature type="coiled-coil region" evidence="9">
    <location>
        <begin position="426"/>
        <end position="460"/>
    </location>
</feature>
<feature type="domain" description="EF-hand" evidence="11">
    <location>
        <begin position="713"/>
        <end position="748"/>
    </location>
</feature>
<dbReference type="SUPFAM" id="SSF47576">
    <property type="entry name" value="Calponin-homology domain, CH-domain"/>
    <property type="match status" value="1"/>
</dbReference>
<feature type="domain" description="Calponin-homology (CH)" evidence="10">
    <location>
        <begin position="140"/>
        <end position="246"/>
    </location>
</feature>
<dbReference type="PROSITE" id="PS50021">
    <property type="entry name" value="CH"/>
    <property type="match status" value="2"/>
</dbReference>
<dbReference type="Pfam" id="PF00307">
    <property type="entry name" value="CH"/>
    <property type="match status" value="2"/>
</dbReference>
<dbReference type="GO" id="GO:0015629">
    <property type="term" value="C:actin cytoskeleton"/>
    <property type="evidence" value="ECO:0007669"/>
    <property type="project" value="UniProtKB-ARBA"/>
</dbReference>
<dbReference type="EMBL" id="ADFV01037033">
    <property type="status" value="NOT_ANNOTATED_CDS"/>
    <property type="molecule type" value="Genomic_DNA"/>
</dbReference>
<dbReference type="FunFam" id="1.10.238.10:FF:000018">
    <property type="entry name" value="Actinin, alpha 1"/>
    <property type="match status" value="1"/>
</dbReference>
<evidence type="ECO:0000256" key="7">
    <source>
        <dbReference type="ARBA" id="ARBA00023203"/>
    </source>
</evidence>
<evidence type="ECO:0000256" key="3">
    <source>
        <dbReference type="ARBA" id="ARBA00022490"/>
    </source>
</evidence>
<comment type="subcellular location">
    <subcellularLocation>
        <location evidence="1">Cytoplasm</location>
        <location evidence="1">Myofibril</location>
        <location evidence="1">Sarcomere</location>
        <location evidence="1">Z line</location>
    </subcellularLocation>
</comment>
<dbReference type="PROSITE" id="PS50222">
    <property type="entry name" value="EF_HAND_2"/>
    <property type="match status" value="2"/>
</dbReference>
<dbReference type="Gene3D" id="1.20.58.60">
    <property type="match status" value="4"/>
</dbReference>
<dbReference type="InterPro" id="IPR011992">
    <property type="entry name" value="EF-hand-dom_pair"/>
</dbReference>
<dbReference type="GO" id="GO:0044325">
    <property type="term" value="F:transmembrane transporter binding"/>
    <property type="evidence" value="ECO:0007669"/>
    <property type="project" value="UniProtKB-ARBA"/>
</dbReference>
<dbReference type="InterPro" id="IPR001589">
    <property type="entry name" value="Actinin_actin-bd_CS"/>
</dbReference>
<dbReference type="EMBL" id="ADFV01037038">
    <property type="status" value="NOT_ANNOTATED_CDS"/>
    <property type="molecule type" value="Genomic_DNA"/>
</dbReference>
<keyword evidence="7" id="KW-0009">Actin-binding</keyword>
<keyword evidence="6" id="KW-0106">Calcium</keyword>
<evidence type="ECO:0000256" key="4">
    <source>
        <dbReference type="ARBA" id="ARBA00022723"/>
    </source>
</evidence>
<dbReference type="GO" id="GO:0005509">
    <property type="term" value="F:calcium ion binding"/>
    <property type="evidence" value="ECO:0007669"/>
    <property type="project" value="InterPro"/>
</dbReference>
<feature type="coiled-coil region" evidence="9">
    <location>
        <begin position="261"/>
        <end position="288"/>
    </location>
</feature>
<dbReference type="EMBL" id="ADFV01037035">
    <property type="status" value="NOT_ANNOTATED_CDS"/>
    <property type="molecule type" value="Genomic_DNA"/>
</dbReference>
<dbReference type="CDD" id="cd21216">
    <property type="entry name" value="CH_ACTN_rpt2"/>
    <property type="match status" value="1"/>
</dbReference>
<dbReference type="SUPFAM" id="SSF47473">
    <property type="entry name" value="EF-hand"/>
    <property type="match status" value="1"/>
</dbReference>
<dbReference type="SMART" id="SM01184">
    <property type="entry name" value="efhand_Ca_insen"/>
    <property type="match status" value="1"/>
</dbReference>
<dbReference type="PROSITE" id="PS00019">
    <property type="entry name" value="ACTININ_1"/>
    <property type="match status" value="1"/>
</dbReference>
<keyword evidence="5" id="KW-0677">Repeat</keyword>
<sequence>MNQIEPGVQYNYEEWDRDLLLDPAWEKQQRKTFTAWCNSHLRKAGTQIENIEEDFRNGLKLMLLLEVISGERLPKPDRGKMRFHKIANVNKALDYIASKGVKLVSIGAEEIVDGNVKMTLGMIWTIILRFAIQDISVEETSAKEGLLLWCQRKTAPYRNVNIQNFHTSWKDGLGLCALIHRHRPDLIDYSKLNKDDPIGNINLAMEIAEKHLDIPKMLDAEDLVYTARPDERAIMTYVSCYYHAFAGAQKAETAANRICKVLAVNQENERLMEEYERLASELLEWIRRTIPWLENRTPEKTMQAMQKKLEDFRDYRRKHKPPKVQEKCQLEINFNTLQTKLRISNRPAFMPSEGKMVSDIAGAWQRLEQAEKGYEEWLLNEIRRLERLEHLAEKFRQKASTHETWAYGKEQILLQKDYESASLTEVRALLRKHEAFESDLAAHQDRVEQIAAIAQELNELDYHDARMEKLLETIDQLHLEFAKRAAPFNNWMEGAMEDLQDMFIVHSIEEIQSLITAHEQFKATLPEADGERQSIMAIQNEVEKVIQSYSIRISSSNPYSTVTMDELRTKWDKVKQLVPIRDQSLQEELARQHANERLRRQFAAQANAIGPWIQNKMEEIARSSIQITGALEDQMNQLKQYEHNIINYKNNIDKLEGDHQLIQEALVFDNKHTNYTMEHIRVGWELLLTTIARTINEVETQILTRDAKGITQEQMNEFRASFNHFDRRKNGLMDHEDFRACLISMGYDLGEAEFARIMTLVDPNGQGTVTFQSFIDFMTRETADTDTAEQVIASFRILASDKPYILAEELRRELPPDQAQYCIKRMPAYSGPGSVPGALDYAAFSSALYGESDL</sequence>
<evidence type="ECO:0000256" key="8">
    <source>
        <dbReference type="ARBA" id="ARBA00043249"/>
    </source>
</evidence>
<keyword evidence="4" id="KW-0479">Metal-binding</keyword>
<dbReference type="EMBL" id="ADFV01037032">
    <property type="status" value="NOT_ANNOTATED_CDS"/>
    <property type="molecule type" value="Genomic_DNA"/>
</dbReference>
<dbReference type="EMBL" id="ADFV01037034">
    <property type="status" value="NOT_ANNOTATED_CDS"/>
    <property type="molecule type" value="Genomic_DNA"/>
</dbReference>
<dbReference type="AlphaFoldDB" id="A0A2I3GY15"/>
<organism evidence="12 13">
    <name type="scientific">Nomascus leucogenys</name>
    <name type="common">Northern white-cheeked gibbon</name>
    <name type="synonym">Hylobates leucogenys</name>
    <dbReference type="NCBI Taxonomy" id="61853"/>
    <lineage>
        <taxon>Eukaryota</taxon>
        <taxon>Metazoa</taxon>
        <taxon>Chordata</taxon>
        <taxon>Craniata</taxon>
        <taxon>Vertebrata</taxon>
        <taxon>Euteleostomi</taxon>
        <taxon>Mammalia</taxon>
        <taxon>Eutheria</taxon>
        <taxon>Euarchontoglires</taxon>
        <taxon>Primates</taxon>
        <taxon>Haplorrhini</taxon>
        <taxon>Catarrhini</taxon>
        <taxon>Hylobatidae</taxon>
        <taxon>Nomascus</taxon>
    </lineage>
</organism>
<evidence type="ECO:0000256" key="5">
    <source>
        <dbReference type="ARBA" id="ARBA00022737"/>
    </source>
</evidence>
<dbReference type="SMART" id="SM00033">
    <property type="entry name" value="CH"/>
    <property type="match status" value="2"/>
</dbReference>
<dbReference type="FunFam" id="1.20.58.60:FF:000003">
    <property type="entry name" value="Actinin, alpha 1"/>
    <property type="match status" value="1"/>
</dbReference>
<dbReference type="FunFam" id="1.10.418.10:FF:000005">
    <property type="entry name" value="Actinin alpha 4"/>
    <property type="match status" value="1"/>
</dbReference>